<comment type="similarity">
    <text evidence="2 11">Belongs to the catalase family.</text>
</comment>
<comment type="cofactor">
    <cofactor evidence="1 10">
        <name>heme</name>
        <dbReference type="ChEBI" id="CHEBI:30413"/>
    </cofactor>
</comment>
<dbReference type="AlphaFoldDB" id="A0A060TDH8"/>
<comment type="function">
    <text evidence="9 12">Catalyzes the degradation of hydrogen peroxide (H(2)O(2)) generated by peroxisomal oxidases to water and oxygen, thereby protecting cells from the toxic effects of hydrogen peroxide.</text>
</comment>
<evidence type="ECO:0000256" key="8">
    <source>
        <dbReference type="ARBA" id="ARBA00023324"/>
    </source>
</evidence>
<dbReference type="Gene3D" id="2.40.180.10">
    <property type="entry name" value="Catalase core domain"/>
    <property type="match status" value="1"/>
</dbReference>
<dbReference type="InterPro" id="IPR018028">
    <property type="entry name" value="Catalase"/>
</dbReference>
<dbReference type="EMBL" id="HG937694">
    <property type="protein sequence ID" value="CDP39140.1"/>
    <property type="molecule type" value="Genomic_DNA"/>
</dbReference>
<dbReference type="Pfam" id="PF00199">
    <property type="entry name" value="Catalase"/>
    <property type="match status" value="1"/>
</dbReference>
<evidence type="ECO:0000256" key="7">
    <source>
        <dbReference type="ARBA" id="ARBA00023004"/>
    </source>
</evidence>
<dbReference type="Pfam" id="PF06628">
    <property type="entry name" value="Catalase-rel"/>
    <property type="match status" value="1"/>
</dbReference>
<keyword evidence="7 10" id="KW-0408">Iron</keyword>
<feature type="domain" description="Catalase core" evidence="14">
    <location>
        <begin position="36"/>
        <end position="420"/>
    </location>
</feature>
<protein>
    <recommendedName>
        <fullName evidence="11">Catalase</fullName>
        <ecNumber evidence="11">1.11.1.6</ecNumber>
    </recommendedName>
</protein>
<reference evidence="15" key="1">
    <citation type="submission" date="2014-02" db="EMBL/GenBank/DDBJ databases">
        <authorList>
            <person name="Genoscope - CEA"/>
        </authorList>
    </citation>
    <scope>NUCLEOTIDE SEQUENCE</scope>
    <source>
        <strain evidence="15">LS3</strain>
    </source>
</reference>
<dbReference type="InterPro" id="IPR010582">
    <property type="entry name" value="Catalase_immune_responsive"/>
</dbReference>
<dbReference type="GO" id="GO:0005777">
    <property type="term" value="C:peroxisome"/>
    <property type="evidence" value="ECO:0007669"/>
    <property type="project" value="TreeGrafter"/>
</dbReference>
<dbReference type="PIRSF" id="PIRSF038928">
    <property type="entry name" value="Catalase_clade1-3"/>
    <property type="match status" value="1"/>
</dbReference>
<dbReference type="CDD" id="cd08157">
    <property type="entry name" value="catalase_fungal"/>
    <property type="match status" value="1"/>
</dbReference>
<proteinExistence type="inferred from homology"/>
<accession>A0A060TDH8</accession>
<dbReference type="PROSITE" id="PS51402">
    <property type="entry name" value="CATALASE_3"/>
    <property type="match status" value="1"/>
</dbReference>
<dbReference type="PANTHER" id="PTHR11465">
    <property type="entry name" value="CATALASE"/>
    <property type="match status" value="1"/>
</dbReference>
<keyword evidence="3 11" id="KW-0575">Peroxidase</keyword>
<evidence type="ECO:0000256" key="13">
    <source>
        <dbReference type="SAM" id="SignalP"/>
    </source>
</evidence>
<dbReference type="GO" id="GO:0020037">
    <property type="term" value="F:heme binding"/>
    <property type="evidence" value="ECO:0007669"/>
    <property type="project" value="InterPro"/>
</dbReference>
<keyword evidence="6 11" id="KW-0560">Oxidoreductase</keyword>
<evidence type="ECO:0000259" key="14">
    <source>
        <dbReference type="SMART" id="SM01060"/>
    </source>
</evidence>
<keyword evidence="8 11" id="KW-0376">Hydrogen peroxide</keyword>
<dbReference type="InterPro" id="IPR011614">
    <property type="entry name" value="Catalase_core"/>
</dbReference>
<dbReference type="PROSITE" id="PS00437">
    <property type="entry name" value="CATALASE_1"/>
    <property type="match status" value="1"/>
</dbReference>
<keyword evidence="4 10" id="KW-0349">Heme</keyword>
<evidence type="ECO:0000256" key="12">
    <source>
        <dbReference type="RuleBase" id="RU004142"/>
    </source>
</evidence>
<gene>
    <name evidence="15" type="ORF">GNLVRS02_ARAD1D51238g</name>
</gene>
<evidence type="ECO:0000256" key="3">
    <source>
        <dbReference type="ARBA" id="ARBA00022559"/>
    </source>
</evidence>
<comment type="catalytic activity">
    <reaction evidence="11">
        <text>2 H2O2 = O2 + 2 H2O</text>
        <dbReference type="Rhea" id="RHEA:20309"/>
        <dbReference type="ChEBI" id="CHEBI:15377"/>
        <dbReference type="ChEBI" id="CHEBI:15379"/>
        <dbReference type="ChEBI" id="CHEBI:16240"/>
        <dbReference type="EC" id="1.11.1.6"/>
    </reaction>
</comment>
<evidence type="ECO:0000256" key="10">
    <source>
        <dbReference type="PIRSR" id="PIRSR038928-2"/>
    </source>
</evidence>
<keyword evidence="13" id="KW-0732">Signal</keyword>
<feature type="binding site" description="axial binding residue" evidence="10">
    <location>
        <position position="367"/>
    </location>
    <ligand>
        <name>heme</name>
        <dbReference type="ChEBI" id="CHEBI:30413"/>
    </ligand>
    <ligandPart>
        <name>Fe</name>
        <dbReference type="ChEBI" id="CHEBI:18248"/>
    </ligandPart>
</feature>
<evidence type="ECO:0000256" key="2">
    <source>
        <dbReference type="ARBA" id="ARBA00005329"/>
    </source>
</evidence>
<dbReference type="InterPro" id="IPR024711">
    <property type="entry name" value="Catalase_clade1/3"/>
</dbReference>
<organism evidence="15">
    <name type="scientific">Blastobotrys adeninivorans</name>
    <name type="common">Yeast</name>
    <name type="synonym">Arxula adeninivorans</name>
    <dbReference type="NCBI Taxonomy" id="409370"/>
    <lineage>
        <taxon>Eukaryota</taxon>
        <taxon>Fungi</taxon>
        <taxon>Dikarya</taxon>
        <taxon>Ascomycota</taxon>
        <taxon>Saccharomycotina</taxon>
        <taxon>Dipodascomycetes</taxon>
        <taxon>Dipodascales</taxon>
        <taxon>Trichomonascaceae</taxon>
        <taxon>Blastobotrys</taxon>
    </lineage>
</organism>
<evidence type="ECO:0000256" key="1">
    <source>
        <dbReference type="ARBA" id="ARBA00001971"/>
    </source>
</evidence>
<evidence type="ECO:0000313" key="15">
    <source>
        <dbReference type="EMBL" id="CDP39140.1"/>
    </source>
</evidence>
<dbReference type="SUPFAM" id="SSF56634">
    <property type="entry name" value="Heme-dependent catalase-like"/>
    <property type="match status" value="1"/>
</dbReference>
<evidence type="ECO:0000256" key="6">
    <source>
        <dbReference type="ARBA" id="ARBA00023002"/>
    </source>
</evidence>
<reference evidence="15" key="2">
    <citation type="submission" date="2014-06" db="EMBL/GenBank/DDBJ databases">
        <title>The complete genome of Blastobotrys (Arxula) adeninivorans LS3 - a yeast of biotechnological interest.</title>
        <authorList>
            <person name="Kunze G."/>
            <person name="Gaillardin C."/>
            <person name="Czernicka M."/>
            <person name="Durrens P."/>
            <person name="Martin T."/>
            <person name="Boer E."/>
            <person name="Gabaldon T."/>
            <person name="Cruz J."/>
            <person name="Talla E."/>
            <person name="Marck C."/>
            <person name="Goffeau A."/>
            <person name="Barbe V."/>
            <person name="Baret P."/>
            <person name="Baronian K."/>
            <person name="Beier S."/>
            <person name="Bleykasten C."/>
            <person name="Bode R."/>
            <person name="Casaregola S."/>
            <person name="Despons L."/>
            <person name="Fairhead C."/>
            <person name="Giersberg M."/>
            <person name="Gierski P."/>
            <person name="Hahnel U."/>
            <person name="Hartmann A."/>
            <person name="Jankowska D."/>
            <person name="Jubin C."/>
            <person name="Jung P."/>
            <person name="Lafontaine I."/>
            <person name="Leh-Louis V."/>
            <person name="Lemaire M."/>
            <person name="Marcet-Houben M."/>
            <person name="Mascher M."/>
            <person name="Morel G."/>
            <person name="Richard G.-F."/>
            <person name="Riechen J."/>
            <person name="Sacerdot C."/>
            <person name="Sarkar A."/>
            <person name="Savel G."/>
            <person name="Schacherer J."/>
            <person name="Sherman D."/>
            <person name="Straub M.-L."/>
            <person name="Stein N."/>
            <person name="Thierry A."/>
            <person name="Trautwein-Schult A."/>
            <person name="Westhof E."/>
            <person name="Worch S."/>
            <person name="Dujon B."/>
            <person name="Souciet J.-L."/>
            <person name="Wincker P."/>
            <person name="Scholz U."/>
            <person name="Neuveglise N."/>
        </authorList>
    </citation>
    <scope>NUCLEOTIDE SEQUENCE</scope>
    <source>
        <strain evidence="15">LS3</strain>
    </source>
</reference>
<dbReference type="InterPro" id="IPR024708">
    <property type="entry name" value="Catalase_AS"/>
</dbReference>
<dbReference type="GO" id="GO:0046872">
    <property type="term" value="F:metal ion binding"/>
    <property type="evidence" value="ECO:0007669"/>
    <property type="project" value="UniProtKB-KW"/>
</dbReference>
<feature type="signal peptide" evidence="13">
    <location>
        <begin position="1"/>
        <end position="19"/>
    </location>
</feature>
<dbReference type="PANTHER" id="PTHR11465:SF9">
    <property type="entry name" value="CATALASE"/>
    <property type="match status" value="1"/>
</dbReference>
<evidence type="ECO:0000256" key="5">
    <source>
        <dbReference type="ARBA" id="ARBA00022723"/>
    </source>
</evidence>
<dbReference type="EC" id="1.11.1.6" evidence="11"/>
<dbReference type="FunFam" id="2.40.180.10:FF:000001">
    <property type="entry name" value="Catalase"/>
    <property type="match status" value="1"/>
</dbReference>
<dbReference type="PRINTS" id="PR00067">
    <property type="entry name" value="CATALASE"/>
</dbReference>
<dbReference type="GO" id="GO:0042542">
    <property type="term" value="P:response to hydrogen peroxide"/>
    <property type="evidence" value="ECO:0007669"/>
    <property type="project" value="TreeGrafter"/>
</dbReference>
<dbReference type="InterPro" id="IPR020835">
    <property type="entry name" value="Catalase_sf"/>
</dbReference>
<dbReference type="InterPro" id="IPR002226">
    <property type="entry name" value="Catalase_haem_BS"/>
</dbReference>
<keyword evidence="5 10" id="KW-0479">Metal-binding</keyword>
<evidence type="ECO:0000256" key="9">
    <source>
        <dbReference type="ARBA" id="ARBA00044729"/>
    </source>
</evidence>
<feature type="chain" id="PRO_5001593253" description="Catalase" evidence="13">
    <location>
        <begin position="20"/>
        <end position="511"/>
    </location>
</feature>
<evidence type="ECO:0000256" key="11">
    <source>
        <dbReference type="RuleBase" id="RU000498"/>
    </source>
</evidence>
<sequence length="511" mass="58065">MHIIAVLLQLTFLKKIAIPQYSISRYSREMPNPVYTTSNGCPVSDPDAMVKVGKFGPMLLQDHHFIDTLSHFARERIPERVAHAKGAGAHGYFEVTDDVSDICKADFLNGVGKRTPLFTRFSTVGGERGSADTVRDNRGWATKLYTQEGVIDWVNINTPVFFIRNGVQFPFLVHTQKSRDPQTNLKDRNIFWDFLCNNPESVHQTMITFTDRGTPLSYRHMNAYSGHTYKWENKKGDWHYVQIHIKTDQGIKNLTNEQAMALTAENPDYATQDLFEAIEKGDFPSWTVYVQTMTPEQAKDAPFSVFDLTKVWPHSEYPLRRFGKIVYNRNPENYFAEVEQSGFTPANTVPGIQPSADPVLQARLFSYADTQRYRLGVNYQQIPINKPLQAFCPFQRDGAATVNGNYGKLANYPSSLKPIDYKLGVTLAENQETWEGTADVYHWAANDNDFVQPRALLKVLESTGQRDALVHNVAVDVQHTIPEIQARVFEYFAKVDPKLAEDIKATVELHS</sequence>
<evidence type="ECO:0000256" key="4">
    <source>
        <dbReference type="ARBA" id="ARBA00022617"/>
    </source>
</evidence>
<dbReference type="PhylomeDB" id="A0A060TDH8"/>
<dbReference type="PROSITE" id="PS00438">
    <property type="entry name" value="CATALASE_2"/>
    <property type="match status" value="1"/>
</dbReference>
<dbReference type="GO" id="GO:0004096">
    <property type="term" value="F:catalase activity"/>
    <property type="evidence" value="ECO:0007669"/>
    <property type="project" value="UniProtKB-EC"/>
</dbReference>
<name>A0A060TDH8_BLAAD</name>
<dbReference type="GO" id="GO:0005739">
    <property type="term" value="C:mitochondrion"/>
    <property type="evidence" value="ECO:0007669"/>
    <property type="project" value="TreeGrafter"/>
</dbReference>
<dbReference type="GO" id="GO:0042744">
    <property type="term" value="P:hydrogen peroxide catabolic process"/>
    <property type="evidence" value="ECO:0007669"/>
    <property type="project" value="UniProtKB-KW"/>
</dbReference>
<dbReference type="SMART" id="SM01060">
    <property type="entry name" value="Catalase"/>
    <property type="match status" value="1"/>
</dbReference>